<evidence type="ECO:0000259" key="2">
    <source>
        <dbReference type="PROSITE" id="PS51397"/>
    </source>
</evidence>
<dbReference type="Proteomes" id="UP000277580">
    <property type="component" value="Unassembled WGS sequence"/>
</dbReference>
<keyword evidence="4" id="KW-1185">Reference proteome</keyword>
<reference evidence="3 4" key="1">
    <citation type="journal article" date="2018" name="Nat. Ecol. Evol.">
        <title>Pezizomycetes genomes reveal the molecular basis of ectomycorrhizal truffle lifestyle.</title>
        <authorList>
            <person name="Murat C."/>
            <person name="Payen T."/>
            <person name="Noel B."/>
            <person name="Kuo A."/>
            <person name="Morin E."/>
            <person name="Chen J."/>
            <person name="Kohler A."/>
            <person name="Krizsan K."/>
            <person name="Balestrini R."/>
            <person name="Da Silva C."/>
            <person name="Montanini B."/>
            <person name="Hainaut M."/>
            <person name="Levati E."/>
            <person name="Barry K.W."/>
            <person name="Belfiori B."/>
            <person name="Cichocki N."/>
            <person name="Clum A."/>
            <person name="Dockter R.B."/>
            <person name="Fauchery L."/>
            <person name="Guy J."/>
            <person name="Iotti M."/>
            <person name="Le Tacon F."/>
            <person name="Lindquist E.A."/>
            <person name="Lipzen A."/>
            <person name="Malagnac F."/>
            <person name="Mello A."/>
            <person name="Molinier V."/>
            <person name="Miyauchi S."/>
            <person name="Poulain J."/>
            <person name="Riccioni C."/>
            <person name="Rubini A."/>
            <person name="Sitrit Y."/>
            <person name="Splivallo R."/>
            <person name="Traeger S."/>
            <person name="Wang M."/>
            <person name="Zifcakova L."/>
            <person name="Wipf D."/>
            <person name="Zambonelli A."/>
            <person name="Paolocci F."/>
            <person name="Nowrousian M."/>
            <person name="Ottonello S."/>
            <person name="Baldrian P."/>
            <person name="Spatafora J.W."/>
            <person name="Henrissat B."/>
            <person name="Nagy L.G."/>
            <person name="Aury J.M."/>
            <person name="Wincker P."/>
            <person name="Grigoriev I.V."/>
            <person name="Bonfante P."/>
            <person name="Martin F.M."/>
        </authorList>
    </citation>
    <scope>NUCLEOTIDE SEQUENCE [LARGE SCALE GENOMIC DNA]</scope>
    <source>
        <strain evidence="3 4">CCBAS932</strain>
    </source>
</reference>
<dbReference type="Gene3D" id="3.30.2010.10">
    <property type="entry name" value="Metalloproteases ('zincins'), catalytic domain"/>
    <property type="match status" value="1"/>
</dbReference>
<dbReference type="PANTHER" id="PTHR46622">
    <property type="entry name" value="DNA-DEPENDENT METALLOPROTEASE WSS1"/>
    <property type="match status" value="1"/>
</dbReference>
<sequence>MPLGFERLNVRKQPPNKLITFVSPLDGPDKAIAQDFLERVAAIVYPIMRDNGLAVMSLDEFPTNKEFWGRNFNAGECIQLVLKNPNTGLWLPFQFVQGVMIHELAHIKQMNHSRAFWSVNNKFSAQLSTLRSTGYTGEGFWSAGRVLISSECTQDRPLAEVDMPNSLCGGTYRTRTRTRKNRTGADQATKKPKLTYAEIQQRKKERKFGTSEGNKVGADEDTRVQLEKGAKVKSAPKVARSVRGRELRAAAALKRFETQVKKSPEDGDEDSMDYSDREDEKVIDVGGGRFLVSVSKEEDGEDEEKAMKNELMGLAGACGTDGDSGRIGTGEGSEKPRVVRDARKRKSTSKERSEAITICDTSDDEPICVDSKSSPKKSITKKQIRGETATSPISIGQGLQSRFEISGGSKGISCSCCSVTNEPNAVLCTVCSNVLEPEKTENKWKCLRAPCKDTSYINAGDAGICGVCGQRKQT</sequence>
<gene>
    <name evidence="3" type="ORF">P167DRAFT_511792</name>
</gene>
<dbReference type="AlphaFoldDB" id="A0A3N4KGR7"/>
<dbReference type="CDD" id="cd07344">
    <property type="entry name" value="M48_yhfN_like"/>
    <property type="match status" value="1"/>
</dbReference>
<dbReference type="GO" id="GO:0008237">
    <property type="term" value="F:metallopeptidase activity"/>
    <property type="evidence" value="ECO:0007669"/>
    <property type="project" value="TreeGrafter"/>
</dbReference>
<name>A0A3N4KGR7_9PEZI</name>
<dbReference type="InterPro" id="IPR013536">
    <property type="entry name" value="WLM_dom"/>
</dbReference>
<dbReference type="GO" id="GO:0006281">
    <property type="term" value="P:DNA repair"/>
    <property type="evidence" value="ECO:0007669"/>
    <property type="project" value="TreeGrafter"/>
</dbReference>
<evidence type="ECO:0000313" key="4">
    <source>
        <dbReference type="Proteomes" id="UP000277580"/>
    </source>
</evidence>
<dbReference type="InParanoid" id="A0A3N4KGR7"/>
<dbReference type="EMBL" id="ML119160">
    <property type="protein sequence ID" value="RPB08648.1"/>
    <property type="molecule type" value="Genomic_DNA"/>
</dbReference>
<feature type="compositionally biased region" description="Basic and acidic residues" evidence="1">
    <location>
        <begin position="332"/>
        <end position="341"/>
    </location>
</feature>
<proteinExistence type="predicted"/>
<dbReference type="GO" id="GO:0005634">
    <property type="term" value="C:nucleus"/>
    <property type="evidence" value="ECO:0007669"/>
    <property type="project" value="TreeGrafter"/>
</dbReference>
<evidence type="ECO:0000313" key="3">
    <source>
        <dbReference type="EMBL" id="RPB08648.1"/>
    </source>
</evidence>
<dbReference type="STRING" id="1392247.A0A3N4KGR7"/>
<feature type="region of interest" description="Disordered" evidence="1">
    <location>
        <begin position="317"/>
        <end position="350"/>
    </location>
</feature>
<dbReference type="InterPro" id="IPR053000">
    <property type="entry name" value="WSS1-like_metalloprotease"/>
</dbReference>
<organism evidence="3 4">
    <name type="scientific">Morchella conica CCBAS932</name>
    <dbReference type="NCBI Taxonomy" id="1392247"/>
    <lineage>
        <taxon>Eukaryota</taxon>
        <taxon>Fungi</taxon>
        <taxon>Dikarya</taxon>
        <taxon>Ascomycota</taxon>
        <taxon>Pezizomycotina</taxon>
        <taxon>Pezizomycetes</taxon>
        <taxon>Pezizales</taxon>
        <taxon>Morchellaceae</taxon>
        <taxon>Morchella</taxon>
    </lineage>
</organism>
<feature type="domain" description="WLM" evidence="2">
    <location>
        <begin position="10"/>
        <end position="257"/>
    </location>
</feature>
<dbReference type="PANTHER" id="PTHR46622:SF1">
    <property type="entry name" value="DNA-DEPENDENT METALLOPROTEASE WSS1"/>
    <property type="match status" value="1"/>
</dbReference>
<accession>A0A3N4KGR7</accession>
<dbReference type="PROSITE" id="PS51397">
    <property type="entry name" value="WLM"/>
    <property type="match status" value="1"/>
</dbReference>
<protein>
    <submittedName>
        <fullName evidence="3">WLM-domain-containing protein</fullName>
    </submittedName>
</protein>
<dbReference type="OrthoDB" id="447842at2759"/>
<dbReference type="Pfam" id="PF08325">
    <property type="entry name" value="WLM"/>
    <property type="match status" value="1"/>
</dbReference>
<evidence type="ECO:0000256" key="1">
    <source>
        <dbReference type="SAM" id="MobiDB-lite"/>
    </source>
</evidence>